<evidence type="ECO:0000256" key="1">
    <source>
        <dbReference type="ARBA" id="ARBA00008613"/>
    </source>
</evidence>
<dbReference type="EMBL" id="HBGH01003041">
    <property type="protein sequence ID" value="CAD9227621.1"/>
    <property type="molecule type" value="Transcribed_RNA"/>
</dbReference>
<dbReference type="InterPro" id="IPR004908">
    <property type="entry name" value="ATPase_V1-cplx_hsu"/>
</dbReference>
<evidence type="ECO:0000313" key="6">
    <source>
        <dbReference type="EMBL" id="CAD9227621.1"/>
    </source>
</evidence>
<organism evidence="6">
    <name type="scientific">Compsopogon caeruleus</name>
    <dbReference type="NCBI Taxonomy" id="31354"/>
    <lineage>
        <taxon>Eukaryota</taxon>
        <taxon>Rhodophyta</taxon>
        <taxon>Compsopogonophyceae</taxon>
        <taxon>Compsopogonales</taxon>
        <taxon>Compsopogonaceae</taxon>
        <taxon>Compsopogon</taxon>
    </lineage>
</organism>
<dbReference type="InterPro" id="IPR016024">
    <property type="entry name" value="ARM-type_fold"/>
</dbReference>
<keyword evidence="4" id="KW-0406">Ion transport</keyword>
<sequence>MGAEEEKWISVVGLSREDAEVLDSVETRVGACQWEELKGWIPQWWRAVEHVMVTCKADLRGRALSVVVGLVEHTSEGAGDVREVLIQIMLAQSLGRTESEMNHDGERTVASPPTILKWVDDDDLRTSSLAARVFGNVLAAQSKNGPRAGRGPTLEGFRKQFFSSICRKLCGLDVDDTCCVGYLQGIARTLRSDAARMDFASVSISHPGSTTPLLAITCVAELLDQDQQPPVHVTYQVLFVLWLMSFARDPSVVDAISQALDSSYVPRRLILLIRDVSTDKVSPKVVRLTVATLRNLATKNFSARLRREMVGAGLVTILNKMGMRNWQDSDVEEDLIALKDAVSSELQMMSTFEVYRHELLSGALEWSPVHNDEQFWRQNVEKMEANKNELPTRMATLIKESKDATILAVACHDLQQFIKCHPRGRKIVQYLNVKGRLMELMSDPEQDPEVKREALRCAQVLMISHWDVMAKLS</sequence>
<dbReference type="AlphaFoldDB" id="A0A7S1T833"/>
<dbReference type="InterPro" id="IPR011989">
    <property type="entry name" value="ARM-like"/>
</dbReference>
<reference evidence="6" key="1">
    <citation type="submission" date="2021-01" db="EMBL/GenBank/DDBJ databases">
        <authorList>
            <person name="Corre E."/>
            <person name="Pelletier E."/>
            <person name="Niang G."/>
            <person name="Scheremetjew M."/>
            <person name="Finn R."/>
            <person name="Kale V."/>
            <person name="Holt S."/>
            <person name="Cochrane G."/>
            <person name="Meng A."/>
            <person name="Brown T."/>
            <person name="Cohen L."/>
        </authorList>
    </citation>
    <scope>NUCLEOTIDE SEQUENCE</scope>
    <source>
        <strain evidence="6">SAG 36.94</strain>
    </source>
</reference>
<dbReference type="GO" id="GO:0000221">
    <property type="term" value="C:vacuolar proton-transporting V-type ATPase, V1 domain"/>
    <property type="evidence" value="ECO:0007669"/>
    <property type="project" value="InterPro"/>
</dbReference>
<dbReference type="InterPro" id="IPR038497">
    <property type="entry name" value="ATPase_V1-cplx_hsu_C_sf"/>
</dbReference>
<feature type="domain" description="ATPase V1 complex subunit H C-terminal" evidence="5">
    <location>
        <begin position="349"/>
        <end position="466"/>
    </location>
</feature>
<dbReference type="Gene3D" id="1.25.10.10">
    <property type="entry name" value="Leucine-rich Repeat Variant"/>
    <property type="match status" value="1"/>
</dbReference>
<evidence type="ECO:0000259" key="5">
    <source>
        <dbReference type="Pfam" id="PF11698"/>
    </source>
</evidence>
<dbReference type="GO" id="GO:0046961">
    <property type="term" value="F:proton-transporting ATPase activity, rotational mechanism"/>
    <property type="evidence" value="ECO:0007669"/>
    <property type="project" value="InterPro"/>
</dbReference>
<name>A0A7S1T833_9RHOD</name>
<accession>A0A7S1T833</accession>
<dbReference type="PANTHER" id="PTHR10698:SF0">
    <property type="entry name" value="V-TYPE PROTON ATPASE SUBUNIT H"/>
    <property type="match status" value="1"/>
</dbReference>
<dbReference type="InterPro" id="IPR011987">
    <property type="entry name" value="ATPase_V1-cplx_hsu_C"/>
</dbReference>
<evidence type="ECO:0000256" key="4">
    <source>
        <dbReference type="ARBA" id="ARBA00023065"/>
    </source>
</evidence>
<gene>
    <name evidence="6" type="ORF">CCAE0312_LOCUS1648</name>
</gene>
<comment type="similarity">
    <text evidence="1">Belongs to the V-ATPase H subunit family.</text>
</comment>
<proteinExistence type="inferred from homology"/>
<dbReference type="Pfam" id="PF03224">
    <property type="entry name" value="V-ATPase_H_N"/>
    <property type="match status" value="1"/>
</dbReference>
<dbReference type="Pfam" id="PF11698">
    <property type="entry name" value="V-ATPase_H_C"/>
    <property type="match status" value="1"/>
</dbReference>
<protein>
    <recommendedName>
        <fullName evidence="5">ATPase V1 complex subunit H C-terminal domain-containing protein</fullName>
    </recommendedName>
</protein>
<dbReference type="Gene3D" id="1.25.40.150">
    <property type="entry name" value="V-type ATPase, subunit H, C-terminal domain"/>
    <property type="match status" value="1"/>
</dbReference>
<evidence type="ECO:0000256" key="3">
    <source>
        <dbReference type="ARBA" id="ARBA00022781"/>
    </source>
</evidence>
<evidence type="ECO:0000256" key="2">
    <source>
        <dbReference type="ARBA" id="ARBA00022448"/>
    </source>
</evidence>
<dbReference type="SUPFAM" id="SSF48371">
    <property type="entry name" value="ARM repeat"/>
    <property type="match status" value="1"/>
</dbReference>
<keyword evidence="3" id="KW-0375">Hydrogen ion transport</keyword>
<dbReference type="PANTHER" id="PTHR10698">
    <property type="entry name" value="V-TYPE PROTON ATPASE SUBUNIT H"/>
    <property type="match status" value="1"/>
</dbReference>
<keyword evidence="2" id="KW-0813">Transport</keyword>